<dbReference type="AlphaFoldDB" id="A0A412INZ5"/>
<dbReference type="PANTHER" id="PTHR39210">
    <property type="entry name" value="HEPARIN-SULFATE LYASE"/>
    <property type="match status" value="1"/>
</dbReference>
<name>A0A412INZ5_9BACE</name>
<reference evidence="2 3" key="1">
    <citation type="submission" date="2018-08" db="EMBL/GenBank/DDBJ databases">
        <title>A genome reference for cultivated species of the human gut microbiota.</title>
        <authorList>
            <person name="Zou Y."/>
            <person name="Xue W."/>
            <person name="Luo G."/>
        </authorList>
    </citation>
    <scope>NUCLEOTIDE SEQUENCE [LARGE SCALE GENOMIC DNA]</scope>
    <source>
        <strain evidence="2 3">AF22-3AC</strain>
    </source>
</reference>
<keyword evidence="1" id="KW-0732">Signal</keyword>
<gene>
    <name evidence="2" type="ORF">DWX97_00610</name>
</gene>
<accession>A0A412INZ5</accession>
<evidence type="ECO:0000313" key="2">
    <source>
        <dbReference type="EMBL" id="RGS39819.1"/>
    </source>
</evidence>
<dbReference type="InterPro" id="IPR008929">
    <property type="entry name" value="Chondroitin_lyas"/>
</dbReference>
<sequence>MKHVLFILSVFFQLSVLAQPNIKLITDKNTDSVSLPIQVVYAHPDGEKGWYLRGLNTEHDGTYDVRQYYGLRMHIKSDSNKPINIRCCMKRAVTKDRHNLADSTSVVVQVPGGEWQSILIPITAFDYNRGQEYFLKYIKEIMIFVENADHSPGVVNLKGVCLVKAHTLAMETDIYSRPLNEKHETDYQVRVTNTSVAPQAITLQFKKNGWEGMKAEVTPSSLFLNPNESSLVTVKVKGSDYLPAGAHESTILQAIPLMHDGKNEEIELISVVPVRSPFITHDANGWAEVKRKVDKYDWAKQELQEFIQVAEAFKVPEVRKGTMSDQGTEGLVRAYIESSLHRTAVAYYLTGNRIYGEKVAETLRRLTDPAMGYPRTQHLTFQGIPQEGGTMEGLLLAYDLIKESGLLSKEDCKNVENTFRLFCLNFIDMMGDGGISNWSVFNLGPAAECALILQDMHLFNQIAYGPCGLIDHLRYGTMDDGWWYEMSLSYNIGCAMCYTTTALAARAFGIDWINQKFPSSLTRNVGLRPFEYENLLGMAFGKFGPLKQNTIDIKRMWDGILLYPDYRGVMFGMGDGHEQVLSGDQFELAYYVFRDPRYASLLKRSEKRSLIYGVPDLPEETPEIAGLSGYSDNAGIAVLRSQTKNRSQREQLQVALKYGTHGSYHGHFDRISLLSMMRYGRSFYNPETSWFGYGSYMYKWWVQPSMSHNMVVVDGKMQEPTSCDQFLFYSGNMMQVHAMSTDARWSNSPYLGGYDQIGNIKAGKAPYVPIVQGHPKPGDIGGYSEPVHQRRLTVVTDDYVILADYLKGHEKHTFENLLQLRGAQPECELKFVSHTPQWNDDPLNSGQFITNVNRYQYQQGGKVTSVHHFAPKGKDGKNLAINNWETGGQNRLYNEPGDLNIDVYMAWPRKAEVKIGDYAEDWSISKMLDYQVKADGELMTQGTIGTWILGKQHLNVPLKDKKELTLTVKTDRRQERKKTLILADAYFITDKGRKIALSSLKAVTENVATLPVNGKDYENGPIRIAGDFYKESIGVEPDNAKEEARLSYNLQGLNVVRLEGVIGGDYPVGEDNQLRKVVGICLQGKDAIYVTVIEPHEGKPLVRKVDAENPSKIIVELIDGRVQEIDIQGFYGIEKKTVVSIVERKGKREIRSESTNTLYN</sequence>
<evidence type="ECO:0000313" key="3">
    <source>
        <dbReference type="Proteomes" id="UP000283341"/>
    </source>
</evidence>
<feature type="signal peptide" evidence="1">
    <location>
        <begin position="1"/>
        <end position="18"/>
    </location>
</feature>
<evidence type="ECO:0008006" key="4">
    <source>
        <dbReference type="Google" id="ProtNLM"/>
    </source>
</evidence>
<dbReference type="Proteomes" id="UP000283341">
    <property type="component" value="Unassembled WGS sequence"/>
</dbReference>
<comment type="caution">
    <text evidence="2">The sequence shown here is derived from an EMBL/GenBank/DDBJ whole genome shotgun (WGS) entry which is preliminary data.</text>
</comment>
<dbReference type="Gene3D" id="2.70.98.70">
    <property type="match status" value="1"/>
</dbReference>
<proteinExistence type="predicted"/>
<feature type="chain" id="PRO_5019581563" description="Heparinase II/III-like protein" evidence="1">
    <location>
        <begin position="19"/>
        <end position="1160"/>
    </location>
</feature>
<organism evidence="2 3">
    <name type="scientific">Bacteroides cellulosilyticus</name>
    <dbReference type="NCBI Taxonomy" id="246787"/>
    <lineage>
        <taxon>Bacteria</taxon>
        <taxon>Pseudomonadati</taxon>
        <taxon>Bacteroidota</taxon>
        <taxon>Bacteroidia</taxon>
        <taxon>Bacteroidales</taxon>
        <taxon>Bacteroidaceae</taxon>
        <taxon>Bacteroides</taxon>
    </lineage>
</organism>
<dbReference type="EMBL" id="QRVJ01000001">
    <property type="protein sequence ID" value="RGS39819.1"/>
    <property type="molecule type" value="Genomic_DNA"/>
</dbReference>
<evidence type="ECO:0000256" key="1">
    <source>
        <dbReference type="SAM" id="SignalP"/>
    </source>
</evidence>
<dbReference type="Gene3D" id="2.60.120.430">
    <property type="entry name" value="Galactose-binding lectin"/>
    <property type="match status" value="1"/>
</dbReference>
<protein>
    <recommendedName>
        <fullName evidence="4">Heparinase II/III-like protein</fullName>
    </recommendedName>
</protein>
<dbReference type="SUPFAM" id="SSF48230">
    <property type="entry name" value="Chondroitin AC/alginate lyase"/>
    <property type="match status" value="1"/>
</dbReference>
<dbReference type="PANTHER" id="PTHR39210:SF1">
    <property type="entry name" value="HEPARIN-SULFATE LYASE"/>
    <property type="match status" value="1"/>
</dbReference>
<dbReference type="Gene3D" id="1.50.10.100">
    <property type="entry name" value="Chondroitin AC/alginate lyase"/>
    <property type="match status" value="1"/>
</dbReference>
<dbReference type="RefSeq" id="WP_118401516.1">
    <property type="nucleotide sequence ID" value="NZ_JADNFX010000055.1"/>
</dbReference>